<dbReference type="SUPFAM" id="SSF55729">
    <property type="entry name" value="Acyl-CoA N-acyltransferases (Nat)"/>
    <property type="match status" value="1"/>
</dbReference>
<evidence type="ECO:0000256" key="10">
    <source>
        <dbReference type="ARBA" id="ARBA00023242"/>
    </source>
</evidence>
<evidence type="ECO:0000259" key="12">
    <source>
        <dbReference type="PROSITE" id="PS51726"/>
    </source>
</evidence>
<comment type="similarity">
    <text evidence="2 11">Belongs to the MYST (SAS/MOZ) family.</text>
</comment>
<dbReference type="EC" id="2.3.1.48" evidence="3 11"/>
<evidence type="ECO:0000256" key="8">
    <source>
        <dbReference type="ARBA" id="ARBA00022853"/>
    </source>
</evidence>
<dbReference type="GO" id="GO:0004402">
    <property type="term" value="F:histone acetyltransferase activity"/>
    <property type="evidence" value="ECO:0007669"/>
    <property type="project" value="InterPro"/>
</dbReference>
<dbReference type="Gene3D" id="3.30.60.60">
    <property type="entry name" value="N-acetyl transferase-like"/>
    <property type="match status" value="1"/>
</dbReference>
<dbReference type="GO" id="GO:0003712">
    <property type="term" value="F:transcription coregulator activity"/>
    <property type="evidence" value="ECO:0007669"/>
    <property type="project" value="TreeGrafter"/>
</dbReference>
<evidence type="ECO:0000256" key="6">
    <source>
        <dbReference type="ARBA" id="ARBA00022771"/>
    </source>
</evidence>
<dbReference type="InterPro" id="IPR040706">
    <property type="entry name" value="Zf-MYST"/>
</dbReference>
<dbReference type="GO" id="GO:0000785">
    <property type="term" value="C:chromatin"/>
    <property type="evidence" value="ECO:0007669"/>
    <property type="project" value="TreeGrafter"/>
</dbReference>
<evidence type="ECO:0000256" key="3">
    <source>
        <dbReference type="ARBA" id="ARBA00013184"/>
    </source>
</evidence>
<dbReference type="GO" id="GO:0003682">
    <property type="term" value="F:chromatin binding"/>
    <property type="evidence" value="ECO:0007669"/>
    <property type="project" value="TreeGrafter"/>
</dbReference>
<dbReference type="InterPro" id="IPR002717">
    <property type="entry name" value="HAT_MYST-type"/>
</dbReference>
<evidence type="ECO:0000256" key="5">
    <source>
        <dbReference type="ARBA" id="ARBA00022723"/>
    </source>
</evidence>
<comment type="subcellular location">
    <subcellularLocation>
        <location evidence="1 11">Nucleus</location>
    </subcellularLocation>
</comment>
<dbReference type="InterPro" id="IPR016181">
    <property type="entry name" value="Acyl_CoA_acyltransferase"/>
</dbReference>
<dbReference type="GO" id="GO:0005634">
    <property type="term" value="C:nucleus"/>
    <property type="evidence" value="ECO:0007669"/>
    <property type="project" value="UniProtKB-SubCell"/>
</dbReference>
<dbReference type="GO" id="GO:0006357">
    <property type="term" value="P:regulation of transcription by RNA polymerase II"/>
    <property type="evidence" value="ECO:0007669"/>
    <property type="project" value="TreeGrafter"/>
</dbReference>
<evidence type="ECO:0000256" key="7">
    <source>
        <dbReference type="ARBA" id="ARBA00022833"/>
    </source>
</evidence>
<proteinExistence type="inferred from homology"/>
<dbReference type="Pfam" id="PF17772">
    <property type="entry name" value="zf-MYST"/>
    <property type="match status" value="1"/>
</dbReference>
<dbReference type="InterPro" id="IPR050603">
    <property type="entry name" value="MYST_HAT"/>
</dbReference>
<organism evidence="13 14">
    <name type="scientific">Crotalaria pallida</name>
    <name type="common">Smooth rattlebox</name>
    <name type="synonym">Crotalaria striata</name>
    <dbReference type="NCBI Taxonomy" id="3830"/>
    <lineage>
        <taxon>Eukaryota</taxon>
        <taxon>Viridiplantae</taxon>
        <taxon>Streptophyta</taxon>
        <taxon>Embryophyta</taxon>
        <taxon>Tracheophyta</taxon>
        <taxon>Spermatophyta</taxon>
        <taxon>Magnoliopsida</taxon>
        <taxon>eudicotyledons</taxon>
        <taxon>Gunneridae</taxon>
        <taxon>Pentapetalae</taxon>
        <taxon>rosids</taxon>
        <taxon>fabids</taxon>
        <taxon>Fabales</taxon>
        <taxon>Fabaceae</taxon>
        <taxon>Papilionoideae</taxon>
        <taxon>50 kb inversion clade</taxon>
        <taxon>genistoids sensu lato</taxon>
        <taxon>core genistoids</taxon>
        <taxon>Crotalarieae</taxon>
        <taxon>Crotalaria</taxon>
    </lineage>
</organism>
<dbReference type="PANTHER" id="PTHR10615">
    <property type="entry name" value="HISTONE ACETYLTRANSFERASE"/>
    <property type="match status" value="1"/>
</dbReference>
<accession>A0AAN9F1B0</accession>
<comment type="catalytic activity">
    <reaction evidence="11">
        <text>L-lysyl-[protein] + acetyl-CoA = N(6)-acetyl-L-lysyl-[protein] + CoA + H(+)</text>
        <dbReference type="Rhea" id="RHEA:45948"/>
        <dbReference type="Rhea" id="RHEA-COMP:9752"/>
        <dbReference type="Rhea" id="RHEA-COMP:10731"/>
        <dbReference type="ChEBI" id="CHEBI:15378"/>
        <dbReference type="ChEBI" id="CHEBI:29969"/>
        <dbReference type="ChEBI" id="CHEBI:57287"/>
        <dbReference type="ChEBI" id="CHEBI:57288"/>
        <dbReference type="ChEBI" id="CHEBI:61930"/>
        <dbReference type="EC" id="2.3.1.48"/>
    </reaction>
</comment>
<feature type="domain" description="MYST-type HAT" evidence="12">
    <location>
        <begin position="67"/>
        <end position="124"/>
    </location>
</feature>
<dbReference type="Proteomes" id="UP001372338">
    <property type="component" value="Unassembled WGS sequence"/>
</dbReference>
<evidence type="ECO:0000256" key="11">
    <source>
        <dbReference type="RuleBase" id="RU361211"/>
    </source>
</evidence>
<dbReference type="AlphaFoldDB" id="A0AAN9F1B0"/>
<dbReference type="PROSITE" id="PS51726">
    <property type="entry name" value="MYST_HAT"/>
    <property type="match status" value="1"/>
</dbReference>
<protein>
    <recommendedName>
        <fullName evidence="3 11">Histone acetyltransferase</fullName>
        <ecNumber evidence="3 11">2.3.1.48</ecNumber>
    </recommendedName>
</protein>
<evidence type="ECO:0000313" key="13">
    <source>
        <dbReference type="EMBL" id="KAK7267111.1"/>
    </source>
</evidence>
<keyword evidence="7" id="KW-0862">Zinc</keyword>
<keyword evidence="9" id="KW-0007">Acetylation</keyword>
<keyword evidence="10 11" id="KW-0539">Nucleus</keyword>
<keyword evidence="5" id="KW-0479">Metal-binding</keyword>
<evidence type="ECO:0000313" key="14">
    <source>
        <dbReference type="Proteomes" id="UP001372338"/>
    </source>
</evidence>
<gene>
    <name evidence="13" type="ORF">RIF29_19775</name>
</gene>
<evidence type="ECO:0000256" key="4">
    <source>
        <dbReference type="ARBA" id="ARBA00022679"/>
    </source>
</evidence>
<dbReference type="GO" id="GO:0008270">
    <property type="term" value="F:zinc ion binding"/>
    <property type="evidence" value="ECO:0007669"/>
    <property type="project" value="UniProtKB-KW"/>
</dbReference>
<keyword evidence="8" id="KW-0156">Chromatin regulator</keyword>
<comment type="caution">
    <text evidence="13">The sequence shown here is derived from an EMBL/GenBank/DDBJ whole genome shotgun (WGS) entry which is preliminary data.</text>
</comment>
<keyword evidence="6" id="KW-0863">Zinc-finger</keyword>
<evidence type="ECO:0000256" key="1">
    <source>
        <dbReference type="ARBA" id="ARBA00004123"/>
    </source>
</evidence>
<keyword evidence="14" id="KW-1185">Reference proteome</keyword>
<name>A0AAN9F1B0_CROPI</name>
<dbReference type="FunFam" id="3.30.60.60:FF:000001">
    <property type="entry name" value="Histone acetyltransferase"/>
    <property type="match status" value="1"/>
</dbReference>
<dbReference type="EMBL" id="JAYWIO010000004">
    <property type="protein sequence ID" value="KAK7267111.1"/>
    <property type="molecule type" value="Genomic_DNA"/>
</dbReference>
<dbReference type="PANTHER" id="PTHR10615:SF161">
    <property type="entry name" value="HISTONE ACETYLTRANSFERASE KAT7"/>
    <property type="match status" value="1"/>
</dbReference>
<sequence>MKDGEGEIIDADVYRDINFALLVRCCLPCSLSLDAITAGFLKGAIGLKMTRHQKRKIDETHVEKEFTKVKNIATIELGRYEIETWYFSPLPPQYNDCLKLFFCEFSLNFMKRKEQLHRHMVSRA</sequence>
<reference evidence="13 14" key="1">
    <citation type="submission" date="2024-01" db="EMBL/GenBank/DDBJ databases">
        <title>The genomes of 5 underutilized Papilionoideae crops provide insights into root nodulation and disease resistanc.</title>
        <authorList>
            <person name="Yuan L."/>
        </authorList>
    </citation>
    <scope>NUCLEOTIDE SEQUENCE [LARGE SCALE GENOMIC DNA]</scope>
    <source>
        <strain evidence="13">ZHUSHIDOU_FW_LH</strain>
        <tissue evidence="13">Leaf</tissue>
    </source>
</reference>
<keyword evidence="4" id="KW-0808">Transferase</keyword>
<evidence type="ECO:0000256" key="2">
    <source>
        <dbReference type="ARBA" id="ARBA00010107"/>
    </source>
</evidence>
<evidence type="ECO:0000256" key="9">
    <source>
        <dbReference type="ARBA" id="ARBA00022990"/>
    </source>
</evidence>